<accession>A0A8X8KMP9</accession>
<comment type="caution">
    <text evidence="3">The sequence shown here is derived from an EMBL/GenBank/DDBJ whole genome shotgun (WGS) entry which is preliminary data.</text>
</comment>
<protein>
    <recommendedName>
        <fullName evidence="5">Antitoxin</fullName>
    </recommendedName>
</protein>
<keyword evidence="4" id="KW-1185">Reference proteome</keyword>
<dbReference type="InterPro" id="IPR036165">
    <property type="entry name" value="YefM-like_sf"/>
</dbReference>
<evidence type="ECO:0000256" key="2">
    <source>
        <dbReference type="SAM" id="MobiDB-lite"/>
    </source>
</evidence>
<dbReference type="AlphaFoldDB" id="A0A8X8KMP9"/>
<gene>
    <name evidence="3" type="ORF">GEU84_019725</name>
</gene>
<reference evidence="3" key="1">
    <citation type="submission" date="2020-05" db="EMBL/GenBank/DDBJ databases">
        <title>Fertoebacter nigrum gen. nov., sp. nov., a new member of the family Rhodobacteraceae.</title>
        <authorList>
            <person name="Szuroczki S."/>
            <person name="Abbaszade G."/>
            <person name="Buni D."/>
            <person name="Schumann P."/>
            <person name="Toth E."/>
        </authorList>
    </citation>
    <scope>NUCLEOTIDE SEQUENCE</scope>
    <source>
        <strain evidence="3">RG-N-1a</strain>
    </source>
</reference>
<dbReference type="Proteomes" id="UP000484076">
    <property type="component" value="Unassembled WGS sequence"/>
</dbReference>
<evidence type="ECO:0000313" key="3">
    <source>
        <dbReference type="EMBL" id="NUB46624.1"/>
    </source>
</evidence>
<evidence type="ECO:0000256" key="1">
    <source>
        <dbReference type="ARBA" id="ARBA00009981"/>
    </source>
</evidence>
<dbReference type="EMBL" id="WHUT02000018">
    <property type="protein sequence ID" value="NUB46624.1"/>
    <property type="molecule type" value="Genomic_DNA"/>
</dbReference>
<feature type="region of interest" description="Disordered" evidence="2">
    <location>
        <begin position="90"/>
        <end position="111"/>
    </location>
</feature>
<evidence type="ECO:0000313" key="4">
    <source>
        <dbReference type="Proteomes" id="UP000484076"/>
    </source>
</evidence>
<dbReference type="Gene3D" id="3.40.1620.10">
    <property type="entry name" value="YefM-like domain"/>
    <property type="match status" value="1"/>
</dbReference>
<organism evidence="3 4">
    <name type="scientific">Fertoeibacter niger</name>
    <dbReference type="NCBI Taxonomy" id="2656921"/>
    <lineage>
        <taxon>Bacteria</taxon>
        <taxon>Pseudomonadati</taxon>
        <taxon>Pseudomonadota</taxon>
        <taxon>Alphaproteobacteria</taxon>
        <taxon>Rhodobacterales</taxon>
        <taxon>Paracoccaceae</taxon>
        <taxon>Fertoeibacter</taxon>
    </lineage>
</organism>
<proteinExistence type="inferred from homology"/>
<dbReference type="RefSeq" id="WP_174540027.1">
    <property type="nucleotide sequence ID" value="NZ_WHUT02000018.1"/>
</dbReference>
<dbReference type="SUPFAM" id="SSF143120">
    <property type="entry name" value="YefM-like"/>
    <property type="match status" value="1"/>
</dbReference>
<name>A0A8X8KMP9_9RHOB</name>
<evidence type="ECO:0008006" key="5">
    <source>
        <dbReference type="Google" id="ProtNLM"/>
    </source>
</evidence>
<comment type="similarity">
    <text evidence="1">Belongs to the phD/YefM antitoxin family.</text>
</comment>
<sequence>MTTMTVQEAKHAFGKMMDAAQRAPVIITRDGQNFGAVFAMADLLAMAQAFLSPPLRDSLRAGRITISEALLREAELAMQAERLRVEKAEARKREQARSVIPLHSASRRSVI</sequence>